<dbReference type="SUPFAM" id="SSF53383">
    <property type="entry name" value="PLP-dependent transferases"/>
    <property type="match status" value="1"/>
</dbReference>
<reference evidence="21 22" key="1">
    <citation type="submission" date="2020-08" db="EMBL/GenBank/DDBJ databases">
        <authorList>
            <person name="Hejnol A."/>
        </authorList>
    </citation>
    <scope>NUCLEOTIDE SEQUENCE [LARGE SCALE GENOMIC DNA]</scope>
</reference>
<dbReference type="InterPro" id="IPR015422">
    <property type="entry name" value="PyrdxlP-dep_Trfase_small"/>
</dbReference>
<evidence type="ECO:0000313" key="21">
    <source>
        <dbReference type="EMBL" id="CAD5110954.1"/>
    </source>
</evidence>
<evidence type="ECO:0000256" key="10">
    <source>
        <dbReference type="ARBA" id="ARBA00022824"/>
    </source>
</evidence>
<feature type="compositionally biased region" description="Polar residues" evidence="19">
    <location>
        <begin position="7"/>
        <end position="21"/>
    </location>
</feature>
<dbReference type="GO" id="GO:0005783">
    <property type="term" value="C:endoplasmic reticulum"/>
    <property type="evidence" value="ECO:0007669"/>
    <property type="project" value="UniProtKB-SubCell"/>
</dbReference>
<dbReference type="EC" id="2.3.1.50" evidence="7"/>
<keyword evidence="16" id="KW-0012">Acyltransferase</keyword>
<dbReference type="OrthoDB" id="65434at2759"/>
<dbReference type="GO" id="GO:0046513">
    <property type="term" value="P:ceramide biosynthetic process"/>
    <property type="evidence" value="ECO:0007669"/>
    <property type="project" value="TreeGrafter"/>
</dbReference>
<dbReference type="Gene3D" id="3.90.1150.10">
    <property type="entry name" value="Aspartate Aminotransferase, domain 1"/>
    <property type="match status" value="1"/>
</dbReference>
<gene>
    <name evidence="21" type="ORF">DGYR_LOCUS307</name>
</gene>
<comment type="caution">
    <text evidence="21">The sequence shown here is derived from an EMBL/GenBank/DDBJ whole genome shotgun (WGS) entry which is preliminary data.</text>
</comment>
<dbReference type="InterPro" id="IPR015424">
    <property type="entry name" value="PyrdxlP-dep_Trfase"/>
</dbReference>
<dbReference type="EMBL" id="CAJFCJ010000001">
    <property type="protein sequence ID" value="CAD5110954.1"/>
    <property type="molecule type" value="Genomic_DNA"/>
</dbReference>
<keyword evidence="15" id="KW-0472">Membrane</keyword>
<dbReference type="InterPro" id="IPR001917">
    <property type="entry name" value="Aminotrans_II_pyridoxalP_BS"/>
</dbReference>
<feature type="domain" description="Aminotransferase class I/classII large" evidence="20">
    <location>
        <begin position="162"/>
        <end position="519"/>
    </location>
</feature>
<protein>
    <recommendedName>
        <fullName evidence="7">serine C-palmitoyltransferase</fullName>
        <ecNumber evidence="7">2.3.1.50</ecNumber>
    </recommendedName>
</protein>
<dbReference type="Gene3D" id="3.40.640.10">
    <property type="entry name" value="Type I PLP-dependent aspartate aminotransferase-like (Major domain)"/>
    <property type="match status" value="1"/>
</dbReference>
<evidence type="ECO:0000256" key="9">
    <source>
        <dbReference type="ARBA" id="ARBA00022692"/>
    </source>
</evidence>
<keyword evidence="8" id="KW-0808">Transferase</keyword>
<comment type="similarity">
    <text evidence="6 18">Belongs to the class-II pyridoxal-phosphate-dependent aminotransferase family.</text>
</comment>
<keyword evidence="9" id="KW-0812">Transmembrane</keyword>
<keyword evidence="22" id="KW-1185">Reference proteome</keyword>
<feature type="region of interest" description="Disordered" evidence="19">
    <location>
        <begin position="1"/>
        <end position="46"/>
    </location>
</feature>
<evidence type="ECO:0000256" key="11">
    <source>
        <dbReference type="ARBA" id="ARBA00022898"/>
    </source>
</evidence>
<dbReference type="GO" id="GO:0016020">
    <property type="term" value="C:membrane"/>
    <property type="evidence" value="ECO:0007669"/>
    <property type="project" value="UniProtKB-SubCell"/>
</dbReference>
<evidence type="ECO:0000256" key="14">
    <source>
        <dbReference type="ARBA" id="ARBA00023098"/>
    </source>
</evidence>
<evidence type="ECO:0000256" key="13">
    <source>
        <dbReference type="ARBA" id="ARBA00022989"/>
    </source>
</evidence>
<evidence type="ECO:0000256" key="16">
    <source>
        <dbReference type="ARBA" id="ARBA00023315"/>
    </source>
</evidence>
<organism evidence="21 22">
    <name type="scientific">Dimorphilus gyrociliatus</name>
    <dbReference type="NCBI Taxonomy" id="2664684"/>
    <lineage>
        <taxon>Eukaryota</taxon>
        <taxon>Metazoa</taxon>
        <taxon>Spiralia</taxon>
        <taxon>Lophotrochozoa</taxon>
        <taxon>Annelida</taxon>
        <taxon>Polychaeta</taxon>
        <taxon>Polychaeta incertae sedis</taxon>
        <taxon>Dinophilidae</taxon>
        <taxon>Dimorphilus</taxon>
    </lineage>
</organism>
<dbReference type="GO" id="GO:0004758">
    <property type="term" value="F:serine C-palmitoyltransferase activity"/>
    <property type="evidence" value="ECO:0007669"/>
    <property type="project" value="UniProtKB-EC"/>
</dbReference>
<evidence type="ECO:0000256" key="1">
    <source>
        <dbReference type="ARBA" id="ARBA00001933"/>
    </source>
</evidence>
<dbReference type="PROSITE" id="PS00599">
    <property type="entry name" value="AA_TRANSFER_CLASS_2"/>
    <property type="match status" value="1"/>
</dbReference>
<evidence type="ECO:0000313" key="22">
    <source>
        <dbReference type="Proteomes" id="UP000549394"/>
    </source>
</evidence>
<evidence type="ECO:0000256" key="18">
    <source>
        <dbReference type="RuleBase" id="RU003693"/>
    </source>
</evidence>
<comment type="subcellular location">
    <subcellularLocation>
        <location evidence="2">Endoplasmic reticulum</location>
    </subcellularLocation>
    <subcellularLocation>
        <location evidence="3">Membrane</location>
    </subcellularLocation>
</comment>
<dbReference type="InterPro" id="IPR004839">
    <property type="entry name" value="Aminotransferase_I/II_large"/>
</dbReference>
<evidence type="ECO:0000256" key="4">
    <source>
        <dbReference type="ARBA" id="ARBA00004760"/>
    </source>
</evidence>
<dbReference type="GO" id="GO:0046512">
    <property type="term" value="P:sphingosine biosynthetic process"/>
    <property type="evidence" value="ECO:0007669"/>
    <property type="project" value="TreeGrafter"/>
</dbReference>
<evidence type="ECO:0000256" key="12">
    <source>
        <dbReference type="ARBA" id="ARBA00022919"/>
    </source>
</evidence>
<dbReference type="InterPro" id="IPR050087">
    <property type="entry name" value="AON_synthase_class-II"/>
</dbReference>
<feature type="compositionally biased region" description="Polar residues" evidence="19">
    <location>
        <begin position="31"/>
        <end position="46"/>
    </location>
</feature>
<keyword evidence="12" id="KW-0746">Sphingolipid metabolism</keyword>
<proteinExistence type="inferred from homology"/>
<sequence>MAATKGGDNSTTQFSTKSKTNGHVHAEKTQKTVNGTHARQAENGTNQNKAILETFHESFEETPLPVAVLTYLGYGVLIIFGHMRDLLRRLGLEKIPFAEPIIPGWVPLYNSFEAFYTRNLYRRIRDCWNRPIASVPAAYVDLIDRETSDQGWTFTLTGKKTKCMNMGSYNYLGFAENSGPCAQESKNAIEKYGCSIAASRRELGNSEIHRELEQLVAEFVGQESAMVFAMGFATNALNIPALVGKGSLILSDQLNHSSLVVGAKISGATIMTFKHNNTKDLERKLKDAVVYGQPKTHRPWKKILILFEGIYSMEGSIVNLPELIRLKKKYKAYLYLDEAHSIGALGPNGKGVVDYWNCNAKDVDVMMGTFTKSFGAMGGYIAGNKQIINHLKRNSHAATYATSMPPPIAQQVLTSMRIIMGLDGTKEGARRLAQIAYNTRYLRRRLAELGLIVYGNSDSPVVPILLYCPSKIAAFSRECLSRGLAVVVVGFPATPIIESRARICLSAAHTREMLDEALRIFDEVSDVLSLKYSRNKTTPLSENDKDFLSRYPQLEEYIK</sequence>
<dbReference type="Pfam" id="PF00155">
    <property type="entry name" value="Aminotran_1_2"/>
    <property type="match status" value="1"/>
</dbReference>
<dbReference type="CDD" id="cd06454">
    <property type="entry name" value="KBL_like"/>
    <property type="match status" value="1"/>
</dbReference>
<dbReference type="PANTHER" id="PTHR13693">
    <property type="entry name" value="CLASS II AMINOTRANSFERASE/8-AMINO-7-OXONONANOATE SYNTHASE"/>
    <property type="match status" value="1"/>
</dbReference>
<evidence type="ECO:0000259" key="20">
    <source>
        <dbReference type="Pfam" id="PF00155"/>
    </source>
</evidence>
<evidence type="ECO:0000256" key="8">
    <source>
        <dbReference type="ARBA" id="ARBA00022679"/>
    </source>
</evidence>
<evidence type="ECO:0000256" key="19">
    <source>
        <dbReference type="SAM" id="MobiDB-lite"/>
    </source>
</evidence>
<accession>A0A7I8V453</accession>
<dbReference type="PANTHER" id="PTHR13693:SF3">
    <property type="entry name" value="LD36009P"/>
    <property type="match status" value="1"/>
</dbReference>
<evidence type="ECO:0000256" key="3">
    <source>
        <dbReference type="ARBA" id="ARBA00004370"/>
    </source>
</evidence>
<keyword evidence="13" id="KW-1133">Transmembrane helix</keyword>
<evidence type="ECO:0000256" key="17">
    <source>
        <dbReference type="ARBA" id="ARBA00048528"/>
    </source>
</evidence>
<keyword evidence="14" id="KW-0443">Lipid metabolism</keyword>
<dbReference type="GO" id="GO:0030170">
    <property type="term" value="F:pyridoxal phosphate binding"/>
    <property type="evidence" value="ECO:0007669"/>
    <property type="project" value="InterPro"/>
</dbReference>
<keyword evidence="11 18" id="KW-0663">Pyridoxal phosphate</keyword>
<evidence type="ECO:0000256" key="6">
    <source>
        <dbReference type="ARBA" id="ARBA00008392"/>
    </source>
</evidence>
<keyword evidence="10" id="KW-0256">Endoplasmic reticulum</keyword>
<comment type="pathway">
    <text evidence="5">Sphingolipid metabolism.</text>
</comment>
<evidence type="ECO:0000256" key="2">
    <source>
        <dbReference type="ARBA" id="ARBA00004240"/>
    </source>
</evidence>
<comment type="pathway">
    <text evidence="4">Lipid metabolism; sphingolipid metabolism.</text>
</comment>
<comment type="cofactor">
    <cofactor evidence="1 18">
        <name>pyridoxal 5'-phosphate</name>
        <dbReference type="ChEBI" id="CHEBI:597326"/>
    </cofactor>
</comment>
<evidence type="ECO:0000256" key="7">
    <source>
        <dbReference type="ARBA" id="ARBA00013220"/>
    </source>
</evidence>
<dbReference type="GO" id="GO:0017059">
    <property type="term" value="C:serine palmitoyltransferase complex"/>
    <property type="evidence" value="ECO:0007669"/>
    <property type="project" value="TreeGrafter"/>
</dbReference>
<evidence type="ECO:0000256" key="15">
    <source>
        <dbReference type="ARBA" id="ARBA00023136"/>
    </source>
</evidence>
<dbReference type="InterPro" id="IPR015421">
    <property type="entry name" value="PyrdxlP-dep_Trfase_major"/>
</dbReference>
<dbReference type="AlphaFoldDB" id="A0A7I8V453"/>
<name>A0A7I8V453_9ANNE</name>
<dbReference type="FunFam" id="3.40.640.10:FF:000047">
    <property type="entry name" value="serine palmitoyltransferase 2 isoform X1"/>
    <property type="match status" value="1"/>
</dbReference>
<evidence type="ECO:0000256" key="5">
    <source>
        <dbReference type="ARBA" id="ARBA00004991"/>
    </source>
</evidence>
<comment type="catalytic activity">
    <reaction evidence="17">
        <text>L-serine + hexadecanoyl-CoA + H(+) = 3-oxosphinganine + CO2 + CoA</text>
        <dbReference type="Rhea" id="RHEA:14761"/>
        <dbReference type="ChEBI" id="CHEBI:15378"/>
        <dbReference type="ChEBI" id="CHEBI:16526"/>
        <dbReference type="ChEBI" id="CHEBI:33384"/>
        <dbReference type="ChEBI" id="CHEBI:57287"/>
        <dbReference type="ChEBI" id="CHEBI:57379"/>
        <dbReference type="ChEBI" id="CHEBI:58299"/>
        <dbReference type="EC" id="2.3.1.50"/>
    </reaction>
</comment>
<dbReference type="Proteomes" id="UP000549394">
    <property type="component" value="Unassembled WGS sequence"/>
</dbReference>